<gene>
    <name evidence="1" type="ORF">AGABI1DRAFT_116375</name>
</gene>
<dbReference type="AlphaFoldDB" id="K5WXV2"/>
<keyword evidence="2" id="KW-1185">Reference proteome</keyword>
<name>K5WXV2_AGABU</name>
<accession>K5WXV2</accession>
<protein>
    <submittedName>
        <fullName evidence="1">Uncharacterized protein</fullName>
    </submittedName>
</protein>
<sequence>MMVFGAEPTTDGDTMRRQTNRVAHRFVKGDVMEAVLADDLAEQQKRLFSEVFTFYWGHVPSSSKST</sequence>
<dbReference type="HOGENOM" id="CLU_2830617_0_0_1"/>
<dbReference type="GeneID" id="18825077"/>
<reference evidence="2" key="1">
    <citation type="journal article" date="2012" name="Proc. Natl. Acad. Sci. U.S.A.">
        <title>Genome sequence of the button mushroom Agaricus bisporus reveals mechanisms governing adaptation to a humic-rich ecological niche.</title>
        <authorList>
            <person name="Morin E."/>
            <person name="Kohler A."/>
            <person name="Baker A.R."/>
            <person name="Foulongne-Oriol M."/>
            <person name="Lombard V."/>
            <person name="Nagy L.G."/>
            <person name="Ohm R.A."/>
            <person name="Patyshakuliyeva A."/>
            <person name="Brun A."/>
            <person name="Aerts A.L."/>
            <person name="Bailey A.M."/>
            <person name="Billette C."/>
            <person name="Coutinho P.M."/>
            <person name="Deakin G."/>
            <person name="Doddapaneni H."/>
            <person name="Floudas D."/>
            <person name="Grimwood J."/>
            <person name="Hilden K."/>
            <person name="Kuees U."/>
            <person name="LaButti K.M."/>
            <person name="Lapidus A."/>
            <person name="Lindquist E.A."/>
            <person name="Lucas S.M."/>
            <person name="Murat C."/>
            <person name="Riley R.W."/>
            <person name="Salamov A.A."/>
            <person name="Schmutz J."/>
            <person name="Subramanian V."/>
            <person name="Woesten H.A.B."/>
            <person name="Xu J."/>
            <person name="Eastwood D.C."/>
            <person name="Foster G.D."/>
            <person name="Sonnenberg A.S."/>
            <person name="Cullen D."/>
            <person name="de Vries R.P."/>
            <person name="Lundell T."/>
            <person name="Hibbett D.S."/>
            <person name="Henrissat B."/>
            <person name="Burton K.S."/>
            <person name="Kerrigan R.W."/>
            <person name="Challen M.P."/>
            <person name="Grigoriev I.V."/>
            <person name="Martin F."/>
        </authorList>
    </citation>
    <scope>NUCLEOTIDE SEQUENCE [LARGE SCALE GENOMIC DNA]</scope>
    <source>
        <strain evidence="2">JB137-S8 / ATCC MYA-4627 / FGSC 10392</strain>
    </source>
</reference>
<dbReference type="InParanoid" id="K5WXV2"/>
<dbReference type="KEGG" id="abp:AGABI1DRAFT116375"/>
<dbReference type="RefSeq" id="XP_007333901.1">
    <property type="nucleotide sequence ID" value="XM_007333839.1"/>
</dbReference>
<evidence type="ECO:0000313" key="2">
    <source>
        <dbReference type="Proteomes" id="UP000008493"/>
    </source>
</evidence>
<organism evidence="1 2">
    <name type="scientific">Agaricus bisporus var. burnettii (strain JB137-S8 / ATCC MYA-4627 / FGSC 10392)</name>
    <name type="common">White button mushroom</name>
    <dbReference type="NCBI Taxonomy" id="597362"/>
    <lineage>
        <taxon>Eukaryota</taxon>
        <taxon>Fungi</taxon>
        <taxon>Dikarya</taxon>
        <taxon>Basidiomycota</taxon>
        <taxon>Agaricomycotina</taxon>
        <taxon>Agaricomycetes</taxon>
        <taxon>Agaricomycetidae</taxon>
        <taxon>Agaricales</taxon>
        <taxon>Agaricineae</taxon>
        <taxon>Agaricaceae</taxon>
        <taxon>Agaricus</taxon>
    </lineage>
</organism>
<evidence type="ECO:0000313" key="1">
    <source>
        <dbReference type="EMBL" id="EKM75432.1"/>
    </source>
</evidence>
<proteinExistence type="predicted"/>
<dbReference type="EMBL" id="JH971413">
    <property type="protein sequence ID" value="EKM75432.1"/>
    <property type="molecule type" value="Genomic_DNA"/>
</dbReference>
<dbReference type="Proteomes" id="UP000008493">
    <property type="component" value="Unassembled WGS sequence"/>
</dbReference>